<evidence type="ECO:0000313" key="2">
    <source>
        <dbReference type="Proteomes" id="UP000076584"/>
    </source>
</evidence>
<protein>
    <submittedName>
        <fullName evidence="1">Uncharacterized protein</fullName>
    </submittedName>
</protein>
<accession>A0A161VF90</accession>
<organism evidence="1 2">
    <name type="scientific">Colletotrichum incanum</name>
    <name type="common">Soybean anthracnose fungus</name>
    <dbReference type="NCBI Taxonomy" id="1573173"/>
    <lineage>
        <taxon>Eukaryota</taxon>
        <taxon>Fungi</taxon>
        <taxon>Dikarya</taxon>
        <taxon>Ascomycota</taxon>
        <taxon>Pezizomycotina</taxon>
        <taxon>Sordariomycetes</taxon>
        <taxon>Hypocreomycetidae</taxon>
        <taxon>Glomerellales</taxon>
        <taxon>Glomerellaceae</taxon>
        <taxon>Colletotrichum</taxon>
        <taxon>Colletotrichum spaethianum species complex</taxon>
    </lineage>
</organism>
<keyword evidence="2" id="KW-1185">Reference proteome</keyword>
<gene>
    <name evidence="1" type="ORF">CI238_00635</name>
</gene>
<dbReference type="EMBL" id="LFIW01002706">
    <property type="protein sequence ID" value="KZL64245.1"/>
    <property type="molecule type" value="Genomic_DNA"/>
</dbReference>
<evidence type="ECO:0000313" key="1">
    <source>
        <dbReference type="EMBL" id="KZL64245.1"/>
    </source>
</evidence>
<sequence length="69" mass="7840">MSTEVGETDSIIQQRPATSDSSWTVLGWLFDDEVQQKRRYPFALYHTSGLQARILLVGWRGPLLSETEA</sequence>
<proteinExistence type="predicted"/>
<reference evidence="1 2" key="1">
    <citation type="submission" date="2015-06" db="EMBL/GenBank/DDBJ databases">
        <title>Survival trade-offs in plant roots during colonization by closely related pathogenic and mutualistic fungi.</title>
        <authorList>
            <person name="Hacquard S."/>
            <person name="Kracher B."/>
            <person name="Hiruma K."/>
            <person name="Weinman A."/>
            <person name="Muench P."/>
            <person name="Garrido Oter R."/>
            <person name="Ver Loren van Themaat E."/>
            <person name="Dallerey J.-F."/>
            <person name="Damm U."/>
            <person name="Henrissat B."/>
            <person name="Lespinet O."/>
            <person name="Thon M."/>
            <person name="Kemen E."/>
            <person name="McHardy A.C."/>
            <person name="Schulze-Lefert P."/>
            <person name="O'Connell R.J."/>
        </authorList>
    </citation>
    <scope>NUCLEOTIDE SEQUENCE [LARGE SCALE GENOMIC DNA]</scope>
    <source>
        <strain evidence="1 2">MAFF 238704</strain>
    </source>
</reference>
<dbReference type="AlphaFoldDB" id="A0A161VF90"/>
<dbReference type="Proteomes" id="UP000076584">
    <property type="component" value="Unassembled WGS sequence"/>
</dbReference>
<comment type="caution">
    <text evidence="1">The sequence shown here is derived from an EMBL/GenBank/DDBJ whole genome shotgun (WGS) entry which is preliminary data.</text>
</comment>
<name>A0A161VF90_COLIC</name>